<dbReference type="Gene3D" id="3.40.50.720">
    <property type="entry name" value="NAD(P)-binding Rossmann-like Domain"/>
    <property type="match status" value="1"/>
</dbReference>
<sequence>MGNLCHGRVAIVTGASRGIGKATAIRLAAEGAAVAITARSLDAKRFGSSLRRTAQYIEAAGGNVLPVEINLEEPIPGRDWLIDRVEAELGPVDILVNNAAIGGFKRFTTWTDDELRAMQEVNVWAPWQLARRALQGMATRGRGSIVNVTSVSARIPKGPPFSAGAVVYRGSAYGSTKAMLDRWTVSAAAEYEEAGVALNAIAPAGAVATEAVLMSIEAGQIPAKACEPLETMAEAILTLATAEPSSGLTGRVMTSLELLAELGRPVWDLSGAALVDGWQQADLIRLLADVRRTR</sequence>
<keyword evidence="4" id="KW-1185">Reference proteome</keyword>
<protein>
    <submittedName>
        <fullName evidence="3">SDR family oxidoreductase</fullName>
    </submittedName>
</protein>
<dbReference type="PANTHER" id="PTHR42879">
    <property type="entry name" value="3-OXOACYL-(ACYL-CARRIER-PROTEIN) REDUCTASE"/>
    <property type="match status" value="1"/>
</dbReference>
<dbReference type="Pfam" id="PF00106">
    <property type="entry name" value="adh_short"/>
    <property type="match status" value="1"/>
</dbReference>
<dbReference type="CDD" id="cd05233">
    <property type="entry name" value="SDR_c"/>
    <property type="match status" value="1"/>
</dbReference>
<reference evidence="3" key="1">
    <citation type="submission" date="2020-12" db="EMBL/GenBank/DDBJ databases">
        <title>Genomic characterization of non-nitrogen-fixing Frankia strains.</title>
        <authorList>
            <person name="Carlos-Shanley C."/>
            <person name="Guerra T."/>
            <person name="Hahn D."/>
        </authorList>
    </citation>
    <scope>NUCLEOTIDE SEQUENCE</scope>
    <source>
        <strain evidence="3">CN6</strain>
    </source>
</reference>
<dbReference type="PRINTS" id="PR00080">
    <property type="entry name" value="SDRFAMILY"/>
</dbReference>
<dbReference type="EMBL" id="JAEACQ010000275">
    <property type="protein sequence ID" value="MBL7631513.1"/>
    <property type="molecule type" value="Genomic_DNA"/>
</dbReference>
<accession>A0A937URV4</accession>
<dbReference type="InterPro" id="IPR002347">
    <property type="entry name" value="SDR_fam"/>
</dbReference>
<dbReference type="Proteomes" id="UP000604475">
    <property type="component" value="Unassembled WGS sequence"/>
</dbReference>
<organism evidence="3 4">
    <name type="scientific">Frankia nepalensis</name>
    <dbReference type="NCBI Taxonomy" id="1836974"/>
    <lineage>
        <taxon>Bacteria</taxon>
        <taxon>Bacillati</taxon>
        <taxon>Actinomycetota</taxon>
        <taxon>Actinomycetes</taxon>
        <taxon>Frankiales</taxon>
        <taxon>Frankiaceae</taxon>
        <taxon>Frankia</taxon>
    </lineage>
</organism>
<proteinExistence type="inferred from homology"/>
<dbReference type="RefSeq" id="WP_203004493.1">
    <property type="nucleotide sequence ID" value="NZ_JADWYU010000157.1"/>
</dbReference>
<comment type="caution">
    <text evidence="3">The sequence shown here is derived from an EMBL/GenBank/DDBJ whole genome shotgun (WGS) entry which is preliminary data.</text>
</comment>
<dbReference type="InterPro" id="IPR036291">
    <property type="entry name" value="NAD(P)-bd_dom_sf"/>
</dbReference>
<evidence type="ECO:0000313" key="3">
    <source>
        <dbReference type="EMBL" id="MBL7631513.1"/>
    </source>
</evidence>
<evidence type="ECO:0000256" key="1">
    <source>
        <dbReference type="ARBA" id="ARBA00006484"/>
    </source>
</evidence>
<dbReference type="PRINTS" id="PR00081">
    <property type="entry name" value="GDHRDH"/>
</dbReference>
<gene>
    <name evidence="3" type="ORF">I7412_31020</name>
</gene>
<dbReference type="PANTHER" id="PTHR42879:SF2">
    <property type="entry name" value="3-OXOACYL-[ACYL-CARRIER-PROTEIN] REDUCTASE FABG"/>
    <property type="match status" value="1"/>
</dbReference>
<evidence type="ECO:0000313" key="4">
    <source>
        <dbReference type="Proteomes" id="UP000604475"/>
    </source>
</evidence>
<dbReference type="SUPFAM" id="SSF51735">
    <property type="entry name" value="NAD(P)-binding Rossmann-fold domains"/>
    <property type="match status" value="1"/>
</dbReference>
<dbReference type="InterPro" id="IPR050259">
    <property type="entry name" value="SDR"/>
</dbReference>
<evidence type="ECO:0000256" key="2">
    <source>
        <dbReference type="RuleBase" id="RU000363"/>
    </source>
</evidence>
<comment type="similarity">
    <text evidence="1 2">Belongs to the short-chain dehydrogenases/reductases (SDR) family.</text>
</comment>
<name>A0A937URV4_9ACTN</name>
<dbReference type="AlphaFoldDB" id="A0A937URV4"/>